<evidence type="ECO:0000313" key="7">
    <source>
        <dbReference type="EMBL" id="KTB00595.1"/>
    </source>
</evidence>
<dbReference type="PANTHER" id="PTHR28234:SF1">
    <property type="entry name" value="NUCLEAR CONTROL OF ATPASE PROTEIN 2"/>
    <property type="match status" value="1"/>
</dbReference>
<evidence type="ECO:0000256" key="2">
    <source>
        <dbReference type="ARBA" id="ARBA00022692"/>
    </source>
</evidence>
<dbReference type="GO" id="GO:0005741">
    <property type="term" value="C:mitochondrial outer membrane"/>
    <property type="evidence" value="ECO:0007669"/>
    <property type="project" value="TreeGrafter"/>
</dbReference>
<keyword evidence="4" id="KW-0496">Mitochondrion</keyword>
<dbReference type="PANTHER" id="PTHR28234">
    <property type="entry name" value="NUCLEAR CONTROL OF ATPASE PROTEIN 2"/>
    <property type="match status" value="1"/>
</dbReference>
<dbReference type="VEuPathDB" id="FungiDB:GVI51_F04477"/>
<dbReference type="VEuPathDB" id="FungiDB:B1J91_F04851g"/>
<proteinExistence type="predicted"/>
<name>A0A0W0C9P8_CANGB</name>
<protein>
    <submittedName>
        <fullName evidence="7">Nuclear control of ATPase protein 2</fullName>
    </submittedName>
</protein>
<evidence type="ECO:0000256" key="4">
    <source>
        <dbReference type="ARBA" id="ARBA00023128"/>
    </source>
</evidence>
<dbReference type="VEuPathDB" id="FungiDB:CAGL0F04851g"/>
<comment type="subcellular location">
    <subcellularLocation>
        <location evidence="1">Mitochondrion membrane</location>
        <topology evidence="1">Multi-pass membrane protein</topology>
    </subcellularLocation>
</comment>
<dbReference type="InterPro" id="IPR013946">
    <property type="entry name" value="NCA2-like"/>
</dbReference>
<evidence type="ECO:0000256" key="5">
    <source>
        <dbReference type="ARBA" id="ARBA00023136"/>
    </source>
</evidence>
<keyword evidence="2 6" id="KW-0812">Transmembrane</keyword>
<sequence length="592" mass="67851">MIIDSQVVLKLDAIDKQLSQALQVLLVQGIEDSQQLQSLQRSLYSIKKIVDDLVNRLSRQNSTKVYIDLQKVLDTLENACIDPLGDSKVLDLFKNALVQYTIVIAYYALLSDSLVSLPQAYDALDYYNSILASRAKSWYYGLQCMVPRFIKHSYENKTELLRPRMDLIMLKNFQFVGIAKHRNELLTKPWRYLNVLVHLPLSVIRDDLSKKLAVETELVNEHTIKLGELLDDFNSSIDTNEDMDNHISRLSSHLNVEGQPVDSLTRLKLIVLNIKELQEQKPNTLVMKPKFISRNWPVLLVGLLYGPSSIIAVWQSRYKILEFLQHNVVDFVTGLMYNWVYTPLKQVWATVRHDEGSAISVTSQSTLDSEMSSLSRMIVSFVVENSDHRELINENQLISQVEHGDLTQFLKIYETQLSHPIKNIVTGSLVRSLLIQVQKTKVDGSLALNGIDKMLKSQQLVFGILAMSPALAIIYTSFVALKRFVKLGSVWSNIQKYKYRISVSLNNIERIINDFKDTETGAISKGKDEYLKEGLLLIEISTLHELGKKIVPKKRISEWCRDVQELMTHSKSSRQTHLNVVNRIYHVYGRYL</sequence>
<dbReference type="GO" id="GO:0009060">
    <property type="term" value="P:aerobic respiration"/>
    <property type="evidence" value="ECO:0007669"/>
    <property type="project" value="EnsemblFungi"/>
</dbReference>
<evidence type="ECO:0000256" key="6">
    <source>
        <dbReference type="SAM" id="Phobius"/>
    </source>
</evidence>
<dbReference type="Pfam" id="PF08637">
    <property type="entry name" value="NCA2"/>
    <property type="match status" value="1"/>
</dbReference>
<evidence type="ECO:0000256" key="1">
    <source>
        <dbReference type="ARBA" id="ARBA00004225"/>
    </source>
</evidence>
<evidence type="ECO:0000313" key="8">
    <source>
        <dbReference type="Proteomes" id="UP000054886"/>
    </source>
</evidence>
<feature type="transmembrane region" description="Helical" evidence="6">
    <location>
        <begin position="460"/>
        <end position="481"/>
    </location>
</feature>
<evidence type="ECO:0000256" key="3">
    <source>
        <dbReference type="ARBA" id="ARBA00022989"/>
    </source>
</evidence>
<comment type="caution">
    <text evidence="7">The sequence shown here is derived from an EMBL/GenBank/DDBJ whole genome shotgun (WGS) entry which is preliminary data.</text>
</comment>
<dbReference type="Proteomes" id="UP000054886">
    <property type="component" value="Unassembled WGS sequence"/>
</dbReference>
<gene>
    <name evidence="7" type="ORF">AO440_001301</name>
</gene>
<organism evidence="7 8">
    <name type="scientific">Candida glabrata</name>
    <name type="common">Yeast</name>
    <name type="synonym">Torulopsis glabrata</name>
    <dbReference type="NCBI Taxonomy" id="5478"/>
    <lineage>
        <taxon>Eukaryota</taxon>
        <taxon>Fungi</taxon>
        <taxon>Dikarya</taxon>
        <taxon>Ascomycota</taxon>
        <taxon>Saccharomycotina</taxon>
        <taxon>Saccharomycetes</taxon>
        <taxon>Saccharomycetales</taxon>
        <taxon>Saccharomycetaceae</taxon>
        <taxon>Nakaseomyces</taxon>
    </lineage>
</organism>
<keyword evidence="3 6" id="KW-1133">Transmembrane helix</keyword>
<accession>A0A0W0C9P8</accession>
<dbReference type="GO" id="GO:0016071">
    <property type="term" value="P:mRNA metabolic process"/>
    <property type="evidence" value="ECO:0007669"/>
    <property type="project" value="EnsemblFungi"/>
</dbReference>
<dbReference type="VEuPathDB" id="FungiDB:GWK60_F04455"/>
<dbReference type="EMBL" id="LLZZ01000137">
    <property type="protein sequence ID" value="KTB00595.1"/>
    <property type="molecule type" value="Genomic_DNA"/>
</dbReference>
<dbReference type="AlphaFoldDB" id="A0A0W0C9P8"/>
<keyword evidence="5 6" id="KW-0472">Membrane</keyword>
<reference evidence="7 8" key="1">
    <citation type="submission" date="2015-10" db="EMBL/GenBank/DDBJ databases">
        <title>Draft genomes sequences of Candida glabrata isolates 1A, 1B, 2A, 2B, 3A and 3B.</title>
        <authorList>
            <person name="Haavelsrud O.E."/>
            <person name="Gaustad P."/>
        </authorList>
    </citation>
    <scope>NUCLEOTIDE SEQUENCE [LARGE SCALE GENOMIC DNA]</scope>
    <source>
        <strain evidence="7">910700640</strain>
    </source>
</reference>